<dbReference type="EMBL" id="JAPNKA010000001">
    <property type="protein sequence ID" value="MCY1073017.1"/>
    <property type="molecule type" value="Genomic_DNA"/>
</dbReference>
<gene>
    <name evidence="1" type="ORF">OV287_00845</name>
</gene>
<accession>A0ABT3ZUF2</accession>
<organism evidence="1 2">
    <name type="scientific">Archangium lansingense</name>
    <dbReference type="NCBI Taxonomy" id="2995310"/>
    <lineage>
        <taxon>Bacteria</taxon>
        <taxon>Pseudomonadati</taxon>
        <taxon>Myxococcota</taxon>
        <taxon>Myxococcia</taxon>
        <taxon>Myxococcales</taxon>
        <taxon>Cystobacterineae</taxon>
        <taxon>Archangiaceae</taxon>
        <taxon>Archangium</taxon>
    </lineage>
</organism>
<dbReference type="RefSeq" id="WP_267532036.1">
    <property type="nucleotide sequence ID" value="NZ_JAPNKA010000001.1"/>
</dbReference>
<reference evidence="1 2" key="1">
    <citation type="submission" date="2022-11" db="EMBL/GenBank/DDBJ databases">
        <title>Minimal conservation of predation-associated metabolite biosynthetic gene clusters underscores biosynthetic potential of Myxococcota including descriptions for ten novel species: Archangium lansinium sp. nov., Myxococcus landrumus sp. nov., Nannocystis bai.</title>
        <authorList>
            <person name="Ahearne A."/>
            <person name="Stevens C."/>
            <person name="Phillips K."/>
        </authorList>
    </citation>
    <scope>NUCLEOTIDE SEQUENCE [LARGE SCALE GENOMIC DNA]</scope>
    <source>
        <strain evidence="1 2">MIWBW</strain>
    </source>
</reference>
<name>A0ABT3ZUF2_9BACT</name>
<proteinExistence type="predicted"/>
<comment type="caution">
    <text evidence="1">The sequence shown here is derived from an EMBL/GenBank/DDBJ whole genome shotgun (WGS) entry which is preliminary data.</text>
</comment>
<keyword evidence="2" id="KW-1185">Reference proteome</keyword>
<dbReference type="Proteomes" id="UP001207654">
    <property type="component" value="Unassembled WGS sequence"/>
</dbReference>
<evidence type="ECO:0000313" key="1">
    <source>
        <dbReference type="EMBL" id="MCY1073017.1"/>
    </source>
</evidence>
<evidence type="ECO:0000313" key="2">
    <source>
        <dbReference type="Proteomes" id="UP001207654"/>
    </source>
</evidence>
<sequence length="40" mass="4139">MQALVQQLSLGREVVVITGDATSLKPQLTAAGFSVEVLAP</sequence>
<protein>
    <submittedName>
        <fullName evidence="1">Uncharacterized protein</fullName>
    </submittedName>
</protein>